<sequence>MAVAWRLSRRTVPLRSISRLCIVSKPMSTNPDKSQMDQPLYISLVDAEPLHRYRQGGYHPVTLGEYLKAGRYKVLHKLGWGGYSTVWAARDQRLYKIVEEAYVAVKISVAEREYNGETRELQTMKQLASCHPRLKHTVHLLDYFDLKGPNGSHKCLVYELLGPNIPDTIDAHFPDGRLPGKLAKAIAKQSLIGLDSLHQQNIGHGDLHTRNLAFTLPCMDNVTEEKFIEILGKPEIGHIRRRDGKDLEPGIPEYIVKPTSYRTHSWDSTQAIKIIDFGESFLRTAVPQTLHTPLPVRAPEVIFQDRIDYHVDLWSMGCMVGEIPKAKRYTTLFELFVGQPPFDTFFLTPKILVGQMQEMASDDLPERWQEAWDTMNAGDGIATESTGPNLQEWLEEVYFDGPQSPDLTREDIVRLGQIIGRLLQFEPWTRASARQVLDDPWFNE</sequence>
<dbReference type="GO" id="GO:0050684">
    <property type="term" value="P:regulation of mRNA processing"/>
    <property type="evidence" value="ECO:0007669"/>
    <property type="project" value="TreeGrafter"/>
</dbReference>
<dbReference type="EMBL" id="JAPMSZ010000009">
    <property type="protein sequence ID" value="KAJ5092278.1"/>
    <property type="molecule type" value="Genomic_DNA"/>
</dbReference>
<evidence type="ECO:0000256" key="7">
    <source>
        <dbReference type="ARBA" id="ARBA00047899"/>
    </source>
</evidence>
<keyword evidence="2" id="KW-0723">Serine/threonine-protein kinase</keyword>
<evidence type="ECO:0000256" key="4">
    <source>
        <dbReference type="ARBA" id="ARBA00022741"/>
    </source>
</evidence>
<dbReference type="Gene3D" id="3.30.200.20">
    <property type="entry name" value="Phosphorylase Kinase, domain 1"/>
    <property type="match status" value="1"/>
</dbReference>
<name>A0A9W9K3Z6_9EURO</name>
<evidence type="ECO:0000256" key="1">
    <source>
        <dbReference type="ARBA" id="ARBA00012513"/>
    </source>
</evidence>
<keyword evidence="5 11" id="KW-0418">Kinase</keyword>
<dbReference type="PROSITE" id="PS50011">
    <property type="entry name" value="PROTEIN_KINASE_DOM"/>
    <property type="match status" value="1"/>
</dbReference>
<dbReference type="AlphaFoldDB" id="A0A9W9K3Z6"/>
<dbReference type="PANTHER" id="PTHR47634">
    <property type="entry name" value="PROTEIN KINASE DOMAIN-CONTAINING PROTEIN-RELATED"/>
    <property type="match status" value="1"/>
</dbReference>
<dbReference type="GO" id="GO:0000245">
    <property type="term" value="P:spliceosomal complex assembly"/>
    <property type="evidence" value="ECO:0007669"/>
    <property type="project" value="TreeGrafter"/>
</dbReference>
<dbReference type="OrthoDB" id="5979581at2759"/>
<gene>
    <name evidence="11" type="ORF">NUU61_007148</name>
</gene>
<organism evidence="11 12">
    <name type="scientific">Penicillium alfredii</name>
    <dbReference type="NCBI Taxonomy" id="1506179"/>
    <lineage>
        <taxon>Eukaryota</taxon>
        <taxon>Fungi</taxon>
        <taxon>Dikarya</taxon>
        <taxon>Ascomycota</taxon>
        <taxon>Pezizomycotina</taxon>
        <taxon>Eurotiomycetes</taxon>
        <taxon>Eurotiomycetidae</taxon>
        <taxon>Eurotiales</taxon>
        <taxon>Aspergillaceae</taxon>
        <taxon>Penicillium</taxon>
    </lineage>
</organism>
<dbReference type="InterPro" id="IPR011009">
    <property type="entry name" value="Kinase-like_dom_sf"/>
</dbReference>
<dbReference type="SMART" id="SM00220">
    <property type="entry name" value="S_TKc"/>
    <property type="match status" value="1"/>
</dbReference>
<feature type="binding site" evidence="9">
    <location>
        <position position="106"/>
    </location>
    <ligand>
        <name>ATP</name>
        <dbReference type="ChEBI" id="CHEBI:30616"/>
    </ligand>
</feature>
<dbReference type="GO" id="GO:0004674">
    <property type="term" value="F:protein serine/threonine kinase activity"/>
    <property type="evidence" value="ECO:0007669"/>
    <property type="project" value="UniProtKB-KW"/>
</dbReference>
<evidence type="ECO:0000313" key="12">
    <source>
        <dbReference type="Proteomes" id="UP001141434"/>
    </source>
</evidence>
<dbReference type="GO" id="GO:0005524">
    <property type="term" value="F:ATP binding"/>
    <property type="evidence" value="ECO:0007669"/>
    <property type="project" value="UniProtKB-UniRule"/>
</dbReference>
<reference evidence="11" key="1">
    <citation type="submission" date="2022-11" db="EMBL/GenBank/DDBJ databases">
        <authorList>
            <person name="Petersen C."/>
        </authorList>
    </citation>
    <scope>NUCLEOTIDE SEQUENCE</scope>
    <source>
        <strain evidence="11">IBT 34128</strain>
    </source>
</reference>
<evidence type="ECO:0000313" key="11">
    <source>
        <dbReference type="EMBL" id="KAJ5092278.1"/>
    </source>
</evidence>
<keyword evidence="4 9" id="KW-0547">Nucleotide-binding</keyword>
<comment type="catalytic activity">
    <reaction evidence="7">
        <text>L-threonyl-[protein] + ATP = O-phospho-L-threonyl-[protein] + ADP + H(+)</text>
        <dbReference type="Rhea" id="RHEA:46608"/>
        <dbReference type="Rhea" id="RHEA-COMP:11060"/>
        <dbReference type="Rhea" id="RHEA-COMP:11605"/>
        <dbReference type="ChEBI" id="CHEBI:15378"/>
        <dbReference type="ChEBI" id="CHEBI:30013"/>
        <dbReference type="ChEBI" id="CHEBI:30616"/>
        <dbReference type="ChEBI" id="CHEBI:61977"/>
        <dbReference type="ChEBI" id="CHEBI:456216"/>
        <dbReference type="EC" id="2.7.11.1"/>
    </reaction>
</comment>
<dbReference type="InterPro" id="IPR051334">
    <property type="entry name" value="SRPK"/>
</dbReference>
<dbReference type="EC" id="2.7.11.1" evidence="1"/>
<dbReference type="InterPro" id="IPR017441">
    <property type="entry name" value="Protein_kinase_ATP_BS"/>
</dbReference>
<evidence type="ECO:0000256" key="9">
    <source>
        <dbReference type="PROSITE-ProRule" id="PRU10141"/>
    </source>
</evidence>
<evidence type="ECO:0000256" key="5">
    <source>
        <dbReference type="ARBA" id="ARBA00022777"/>
    </source>
</evidence>
<keyword evidence="12" id="KW-1185">Reference proteome</keyword>
<dbReference type="SUPFAM" id="SSF56112">
    <property type="entry name" value="Protein kinase-like (PK-like)"/>
    <property type="match status" value="1"/>
</dbReference>
<dbReference type="Pfam" id="PF00069">
    <property type="entry name" value="Pkinase"/>
    <property type="match status" value="2"/>
</dbReference>
<dbReference type="PROSITE" id="PS00107">
    <property type="entry name" value="PROTEIN_KINASE_ATP"/>
    <property type="match status" value="1"/>
</dbReference>
<keyword evidence="6 9" id="KW-0067">ATP-binding</keyword>
<evidence type="ECO:0000259" key="10">
    <source>
        <dbReference type="PROSITE" id="PS50011"/>
    </source>
</evidence>
<evidence type="ECO:0000256" key="2">
    <source>
        <dbReference type="ARBA" id="ARBA00022527"/>
    </source>
</evidence>
<reference evidence="11" key="2">
    <citation type="journal article" date="2023" name="IMA Fungus">
        <title>Comparative genomic study of the Penicillium genus elucidates a diverse pangenome and 15 lateral gene transfer events.</title>
        <authorList>
            <person name="Petersen C."/>
            <person name="Sorensen T."/>
            <person name="Nielsen M.R."/>
            <person name="Sondergaard T.E."/>
            <person name="Sorensen J.L."/>
            <person name="Fitzpatrick D.A."/>
            <person name="Frisvad J.C."/>
            <person name="Nielsen K.L."/>
        </authorList>
    </citation>
    <scope>NUCLEOTIDE SEQUENCE</scope>
    <source>
        <strain evidence="11">IBT 34128</strain>
    </source>
</reference>
<dbReference type="Proteomes" id="UP001141434">
    <property type="component" value="Unassembled WGS sequence"/>
</dbReference>
<dbReference type="PANTHER" id="PTHR47634:SF9">
    <property type="entry name" value="PROTEIN KINASE DOMAIN-CONTAINING PROTEIN-RELATED"/>
    <property type="match status" value="1"/>
</dbReference>
<comment type="caution">
    <text evidence="11">The sequence shown here is derived from an EMBL/GenBank/DDBJ whole genome shotgun (WGS) entry which is preliminary data.</text>
</comment>
<keyword evidence="3" id="KW-0808">Transferase</keyword>
<comment type="catalytic activity">
    <reaction evidence="8">
        <text>L-seryl-[protein] + ATP = O-phospho-L-seryl-[protein] + ADP + H(+)</text>
        <dbReference type="Rhea" id="RHEA:17989"/>
        <dbReference type="Rhea" id="RHEA-COMP:9863"/>
        <dbReference type="Rhea" id="RHEA-COMP:11604"/>
        <dbReference type="ChEBI" id="CHEBI:15378"/>
        <dbReference type="ChEBI" id="CHEBI:29999"/>
        <dbReference type="ChEBI" id="CHEBI:30616"/>
        <dbReference type="ChEBI" id="CHEBI:83421"/>
        <dbReference type="ChEBI" id="CHEBI:456216"/>
        <dbReference type="EC" id="2.7.11.1"/>
    </reaction>
</comment>
<evidence type="ECO:0000256" key="3">
    <source>
        <dbReference type="ARBA" id="ARBA00022679"/>
    </source>
</evidence>
<proteinExistence type="predicted"/>
<dbReference type="Gene3D" id="1.10.510.10">
    <property type="entry name" value="Transferase(Phosphotransferase) domain 1"/>
    <property type="match status" value="1"/>
</dbReference>
<feature type="domain" description="Protein kinase" evidence="10">
    <location>
        <begin position="72"/>
        <end position="442"/>
    </location>
</feature>
<dbReference type="InterPro" id="IPR000719">
    <property type="entry name" value="Prot_kinase_dom"/>
</dbReference>
<protein>
    <recommendedName>
        <fullName evidence="1">non-specific serine/threonine protein kinase</fullName>
        <ecNumber evidence="1">2.7.11.1</ecNumber>
    </recommendedName>
</protein>
<evidence type="ECO:0000256" key="6">
    <source>
        <dbReference type="ARBA" id="ARBA00022840"/>
    </source>
</evidence>
<evidence type="ECO:0000256" key="8">
    <source>
        <dbReference type="ARBA" id="ARBA00048679"/>
    </source>
</evidence>
<dbReference type="GeneID" id="81396842"/>
<dbReference type="RefSeq" id="XP_056510473.1">
    <property type="nucleotide sequence ID" value="XM_056657673.1"/>
</dbReference>
<accession>A0A9W9K3Z6</accession>